<sequence length="586" mass="62541">MDARALYGTDVPPDPAQRLTRGPVSVTLEGGNLRHLRVNGAEMIRAVAFLVRDRDWGTLTPTIRDLRIAGDDETRITYAAQYQAGGAHLDVSVVITLSDTALRFQAEARATGDFETNRTGFTVLHPISGVAGAPLRVEHGSSPAEDTCFPALIEPWQPFQDITALIHQTGGLQVECRFEGDVFEMEDQRQWGDASFKTYVRPLALPWPYQIADGAVMRQAVQIRWTPAMAGQEAEPITCAVPDARFPETALLLTGAEAARPDAAALLRQIAPQRLLCHLDTAAGQGVPELRAFAALQAQVPEMAFDLELIARCPVEGDLAAEFAGYARDVAAAGLRPASVMVCPAVDRQSTPPGSAWPSCPPLEAIHAAARQAFPGITLGGGMASFFPELNRKRPPVGMLDFVTHGFCPIVHAADDLSVMETLETLPHILRSARAILGECTYRLGPSTIAMRQNPYGSRTIPNPGRGRVCMADDDPRQDGAFAAAWTLGFATGIAPAGVQVWTPAGLTGPRGLFRDDGSPRPVAAVVRALAACAGQPVRRAEVAAGRARLQCGDQVFTADLTPEGAFGWTAAMAGDLQPPLQSSMP</sequence>
<organism evidence="3 4">
    <name type="scientific">Gemmobacter lanyuensis</name>
    <dbReference type="NCBI Taxonomy" id="1054497"/>
    <lineage>
        <taxon>Bacteria</taxon>
        <taxon>Pseudomonadati</taxon>
        <taxon>Pseudomonadota</taxon>
        <taxon>Alphaproteobacteria</taxon>
        <taxon>Rhodobacterales</taxon>
        <taxon>Paracoccaceae</taxon>
        <taxon>Gemmobacter</taxon>
    </lineage>
</organism>
<dbReference type="InterPro" id="IPR058788">
    <property type="entry name" value="ApnL_N"/>
</dbReference>
<keyword evidence="4" id="KW-1185">Reference proteome</keyword>
<reference evidence="3" key="2">
    <citation type="submission" date="2020-09" db="EMBL/GenBank/DDBJ databases">
        <authorList>
            <person name="Sun Q."/>
            <person name="Kim S."/>
        </authorList>
    </citation>
    <scope>NUCLEOTIDE SEQUENCE</scope>
    <source>
        <strain evidence="3">KCTC 23714</strain>
    </source>
</reference>
<evidence type="ECO:0000259" key="1">
    <source>
        <dbReference type="Pfam" id="PF25837"/>
    </source>
</evidence>
<accession>A0A918MPN1</accession>
<evidence type="ECO:0000313" key="3">
    <source>
        <dbReference type="EMBL" id="GGW41955.1"/>
    </source>
</evidence>
<protein>
    <submittedName>
        <fullName evidence="3">Uncharacterized protein</fullName>
    </submittedName>
</protein>
<feature type="domain" description="D-apionate lactonase N-terminal" evidence="1">
    <location>
        <begin position="5"/>
        <end position="226"/>
    </location>
</feature>
<proteinExistence type="predicted"/>
<dbReference type="Proteomes" id="UP000628984">
    <property type="component" value="Unassembled WGS sequence"/>
</dbReference>
<dbReference type="Pfam" id="PF25837">
    <property type="entry name" value="Apionate_lact_N"/>
    <property type="match status" value="1"/>
</dbReference>
<evidence type="ECO:0000313" key="4">
    <source>
        <dbReference type="Proteomes" id="UP000628984"/>
    </source>
</evidence>
<evidence type="ECO:0000259" key="2">
    <source>
        <dbReference type="Pfam" id="PF25838"/>
    </source>
</evidence>
<name>A0A918MPN1_9RHOB</name>
<reference evidence="3" key="1">
    <citation type="journal article" date="2014" name="Int. J. Syst. Evol. Microbiol.">
        <title>Complete genome sequence of Corynebacterium casei LMG S-19264T (=DSM 44701T), isolated from a smear-ripened cheese.</title>
        <authorList>
            <consortium name="US DOE Joint Genome Institute (JGI-PGF)"/>
            <person name="Walter F."/>
            <person name="Albersmeier A."/>
            <person name="Kalinowski J."/>
            <person name="Ruckert C."/>
        </authorList>
    </citation>
    <scope>NUCLEOTIDE SEQUENCE</scope>
    <source>
        <strain evidence="3">KCTC 23714</strain>
    </source>
</reference>
<comment type="caution">
    <text evidence="3">The sequence shown here is derived from an EMBL/GenBank/DDBJ whole genome shotgun (WGS) entry which is preliminary data.</text>
</comment>
<dbReference type="AlphaFoldDB" id="A0A918MPN1"/>
<dbReference type="RefSeq" id="WP_189634964.1">
    <property type="nucleotide sequence ID" value="NZ_BMYQ01000014.1"/>
</dbReference>
<dbReference type="InterPro" id="IPR058787">
    <property type="entry name" value="ApnL_M"/>
</dbReference>
<dbReference type="Pfam" id="PF25838">
    <property type="entry name" value="Apionate_lact_M"/>
    <property type="match status" value="1"/>
</dbReference>
<feature type="domain" description="D-apionate lactonase TIM barrel" evidence="2">
    <location>
        <begin position="257"/>
        <end position="535"/>
    </location>
</feature>
<dbReference type="EMBL" id="BMYQ01000014">
    <property type="protein sequence ID" value="GGW41955.1"/>
    <property type="molecule type" value="Genomic_DNA"/>
</dbReference>
<gene>
    <name evidence="3" type="ORF">GCM10011452_32780</name>
</gene>